<evidence type="ECO:0000313" key="1">
    <source>
        <dbReference type="EMBL" id="KAJ3554808.1"/>
    </source>
</evidence>
<organism evidence="1 2">
    <name type="scientific">Phlebia brevispora</name>
    <dbReference type="NCBI Taxonomy" id="194682"/>
    <lineage>
        <taxon>Eukaryota</taxon>
        <taxon>Fungi</taxon>
        <taxon>Dikarya</taxon>
        <taxon>Basidiomycota</taxon>
        <taxon>Agaricomycotina</taxon>
        <taxon>Agaricomycetes</taxon>
        <taxon>Polyporales</taxon>
        <taxon>Meruliaceae</taxon>
        <taxon>Phlebia</taxon>
    </lineage>
</organism>
<proteinExistence type="predicted"/>
<protein>
    <submittedName>
        <fullName evidence="1">Uncharacterized protein</fullName>
    </submittedName>
</protein>
<evidence type="ECO:0000313" key="2">
    <source>
        <dbReference type="Proteomes" id="UP001148662"/>
    </source>
</evidence>
<gene>
    <name evidence="1" type="ORF">NM688_g2914</name>
</gene>
<name>A0ACC1T758_9APHY</name>
<dbReference type="Proteomes" id="UP001148662">
    <property type="component" value="Unassembled WGS sequence"/>
</dbReference>
<accession>A0ACC1T758</accession>
<keyword evidence="2" id="KW-1185">Reference proteome</keyword>
<comment type="caution">
    <text evidence="1">The sequence shown here is derived from an EMBL/GenBank/DDBJ whole genome shotgun (WGS) entry which is preliminary data.</text>
</comment>
<sequence length="216" mass="24231">MYSAASKLDWMQACNTSSLESTTEELTSQSFQKFSDIGSCCAWCEFLATASSGPIYLRGDDGPAVELRLLQHVSLVVYHAIKCAKGYKEGELQNQTPHTRFALIIPREMAPEEDEKSPRNNPWETLDQTVRGLDVDKVRDCKEDMPISHDHAIDMLICLLGWLVLGGSYVFPSTVISKSSREPAGDDDSAASTDRVPEEHLRLSRRLLEFHRVTRL</sequence>
<dbReference type="EMBL" id="JANHOG010000395">
    <property type="protein sequence ID" value="KAJ3554808.1"/>
    <property type="molecule type" value="Genomic_DNA"/>
</dbReference>
<reference evidence="1" key="1">
    <citation type="submission" date="2022-07" db="EMBL/GenBank/DDBJ databases">
        <title>Genome Sequence of Phlebia brevispora.</title>
        <authorList>
            <person name="Buettner E."/>
        </authorList>
    </citation>
    <scope>NUCLEOTIDE SEQUENCE</scope>
    <source>
        <strain evidence="1">MPL23</strain>
    </source>
</reference>